<evidence type="ECO:0000256" key="2">
    <source>
        <dbReference type="ARBA" id="ARBA00022448"/>
    </source>
</evidence>
<sequence length="658" mass="72200">MVAEVEGETKEATIPSPPPLPPPKEEVPRVSSGVEWGQVEIISNLRGGVQQSQQLPYVRLMVLWNVAFAAVGGSAVAWLELGHTDTSWLNCIYLGLNATTATGLSSFDLTELRPASKFVVAALMQAGAATLVSLFPLCVRITALEAALPGIVAETPPNSRRWWLGRWLEGRRKTRKLVTFDLRKYRMVPEWLVEYKALCFLLRIVLVYHAIVYLVYGGLLFCVAKWKANDDTQGFPLAWSAFTVVSAFNNVGLTLQKDAFESLVKYPTILFAAAMCALHGNVLYPACLRWIIVWLSARSPRSSNRKVYFRYLLLHGRKLYSSLFSSQATWLLVATQLALISIQIGVTLIASRDDSGFRDRSGPGRLNVAAFEAVNTRHAGITAVDVRTLHGATLTMQMAMMWLAPVPFVVALQSSVYGREPEPRRYRAGRRISLGTTSSEETVTAPEDPATPVPDAMVDTRALLIERYPDRSPPWTARVSARLDAFFYHIRHSAKSAYYTSGFARDASLIFFAWFLIACFENYRAPNDVCAGDSARLFYAAFELASAFGNVGLSLGSISSPSANASYSHDLSTGSLLVMMCVMVGARTRDMPRRIDAALTLPTLTGPDVLRATIITRHGTPVSLNEAAAADDDDDDENSSVASHNSPDPPQSNTSTMV</sequence>
<evidence type="ECO:0000256" key="3">
    <source>
        <dbReference type="ARBA" id="ARBA00022692"/>
    </source>
</evidence>
<feature type="transmembrane region" description="Helical" evidence="8">
    <location>
        <begin position="236"/>
        <end position="256"/>
    </location>
</feature>
<keyword evidence="3 8" id="KW-0812">Transmembrane</keyword>
<dbReference type="Proteomes" id="UP001230188">
    <property type="component" value="Unassembled WGS sequence"/>
</dbReference>
<feature type="transmembrane region" description="Helical" evidence="8">
    <location>
        <begin position="60"/>
        <end position="79"/>
    </location>
</feature>
<keyword evidence="6 8" id="KW-0472">Membrane</keyword>
<feature type="region of interest" description="Disordered" evidence="7">
    <location>
        <begin position="623"/>
        <end position="658"/>
    </location>
</feature>
<dbReference type="InterPro" id="IPR051143">
    <property type="entry name" value="TrkH_K-transport"/>
</dbReference>
<keyword evidence="5" id="KW-0406">Ion transport</keyword>
<evidence type="ECO:0000313" key="9">
    <source>
        <dbReference type="EMBL" id="KAJ8600330.1"/>
    </source>
</evidence>
<feature type="compositionally biased region" description="Acidic residues" evidence="7">
    <location>
        <begin position="629"/>
        <end position="638"/>
    </location>
</feature>
<feature type="compositionally biased region" description="Polar residues" evidence="7">
    <location>
        <begin position="639"/>
        <end position="658"/>
    </location>
</feature>
<feature type="transmembrane region" description="Helical" evidence="8">
    <location>
        <begin position="268"/>
        <end position="292"/>
    </location>
</feature>
<evidence type="ECO:0000256" key="7">
    <source>
        <dbReference type="SAM" id="MobiDB-lite"/>
    </source>
</evidence>
<dbReference type="AlphaFoldDB" id="A0AAD7XLE2"/>
<feature type="transmembrane region" description="Helical" evidence="8">
    <location>
        <begin position="193"/>
        <end position="216"/>
    </location>
</feature>
<evidence type="ECO:0000256" key="4">
    <source>
        <dbReference type="ARBA" id="ARBA00022989"/>
    </source>
</evidence>
<dbReference type="PANTHER" id="PTHR31064:SF30">
    <property type="entry name" value="HIGH-AFFINITY POTASSIUM TRANSPORT PROTEIN-RELATED"/>
    <property type="match status" value="1"/>
</dbReference>
<dbReference type="GO" id="GO:0030007">
    <property type="term" value="P:intracellular potassium ion homeostasis"/>
    <property type="evidence" value="ECO:0007669"/>
    <property type="project" value="TreeGrafter"/>
</dbReference>
<keyword evidence="10" id="KW-1185">Reference proteome</keyword>
<keyword evidence="4 8" id="KW-1133">Transmembrane helix</keyword>
<accession>A0AAD7XLE2</accession>
<feature type="transmembrane region" description="Helical" evidence="8">
    <location>
        <begin position="328"/>
        <end position="350"/>
    </location>
</feature>
<evidence type="ECO:0000256" key="5">
    <source>
        <dbReference type="ARBA" id="ARBA00023065"/>
    </source>
</evidence>
<evidence type="ECO:0000313" key="10">
    <source>
        <dbReference type="Proteomes" id="UP001230188"/>
    </source>
</evidence>
<dbReference type="EMBL" id="JAQMWT010000524">
    <property type="protein sequence ID" value="KAJ8600330.1"/>
    <property type="molecule type" value="Genomic_DNA"/>
</dbReference>
<dbReference type="InterPro" id="IPR003445">
    <property type="entry name" value="Cat_transpt"/>
</dbReference>
<protein>
    <submittedName>
        <fullName evidence="9">Uncharacterized protein</fullName>
    </submittedName>
</protein>
<dbReference type="Pfam" id="PF02386">
    <property type="entry name" value="TrkH"/>
    <property type="match status" value="2"/>
</dbReference>
<organism evidence="9 10">
    <name type="scientific">Chrysophaeum taylorii</name>
    <dbReference type="NCBI Taxonomy" id="2483200"/>
    <lineage>
        <taxon>Eukaryota</taxon>
        <taxon>Sar</taxon>
        <taxon>Stramenopiles</taxon>
        <taxon>Ochrophyta</taxon>
        <taxon>Pelagophyceae</taxon>
        <taxon>Pelagomonadales</taxon>
        <taxon>Pelagomonadaceae</taxon>
        <taxon>Chrysophaeum</taxon>
    </lineage>
</organism>
<dbReference type="GO" id="GO:0140107">
    <property type="term" value="F:high-affinity potassium ion transmembrane transporter activity"/>
    <property type="evidence" value="ECO:0007669"/>
    <property type="project" value="TreeGrafter"/>
</dbReference>
<proteinExistence type="predicted"/>
<comment type="subcellular location">
    <subcellularLocation>
        <location evidence="1">Membrane</location>
        <topology evidence="1">Multi-pass membrane protein</topology>
    </subcellularLocation>
</comment>
<dbReference type="PANTHER" id="PTHR31064">
    <property type="entry name" value="POTASSIUM TRANSPORT PROTEIN DDB_G0292412-RELATED"/>
    <property type="match status" value="1"/>
</dbReference>
<keyword evidence="2" id="KW-0813">Transport</keyword>
<evidence type="ECO:0000256" key="1">
    <source>
        <dbReference type="ARBA" id="ARBA00004141"/>
    </source>
</evidence>
<evidence type="ECO:0000256" key="6">
    <source>
        <dbReference type="ARBA" id="ARBA00023136"/>
    </source>
</evidence>
<feature type="region of interest" description="Disordered" evidence="7">
    <location>
        <begin position="1"/>
        <end position="29"/>
    </location>
</feature>
<dbReference type="GO" id="GO:0005886">
    <property type="term" value="C:plasma membrane"/>
    <property type="evidence" value="ECO:0007669"/>
    <property type="project" value="TreeGrafter"/>
</dbReference>
<reference evidence="9" key="1">
    <citation type="submission" date="2023-01" db="EMBL/GenBank/DDBJ databases">
        <title>Metagenome sequencing of chrysophaentin producing Chrysophaeum taylorii.</title>
        <authorList>
            <person name="Davison J."/>
            <person name="Bewley C."/>
        </authorList>
    </citation>
    <scope>NUCLEOTIDE SEQUENCE</scope>
    <source>
        <strain evidence="9">NIES-1699</strain>
    </source>
</reference>
<dbReference type="GO" id="GO:1990573">
    <property type="term" value="P:potassium ion import across plasma membrane"/>
    <property type="evidence" value="ECO:0007669"/>
    <property type="project" value="TreeGrafter"/>
</dbReference>
<gene>
    <name evidence="9" type="ORF">CTAYLR_000649</name>
</gene>
<name>A0AAD7XLE2_9STRA</name>
<comment type="caution">
    <text evidence="9">The sequence shown here is derived from an EMBL/GenBank/DDBJ whole genome shotgun (WGS) entry which is preliminary data.</text>
</comment>
<evidence type="ECO:0000256" key="8">
    <source>
        <dbReference type="SAM" id="Phobius"/>
    </source>
</evidence>